<sequence>MTLTLAPEQARRIAVRAQLLDARRPVSLVATVDQLTLLQIDPTKAIAPSADLVAWSRLGDAYDHSDLTFALEQERSLVEFSSFVFPMDEIETVLALSPGRIHPTAVEWVEANNRFRTQVLDRLRADGPLVAGEIEDTAEVPWASTGWTNDKNVLRMIELLNRMGEVAVAGRRGKLRTWDLAERVYPADLRLPSPEEALHVETVRRLASLGIARPGRKESSGGEMLGAGDTGVPCTVAGADGEWRVDPEALAALEDVFAPRTALLSPFDRLVYDRDRALDLFGFEYVLEMYKPAAKRRWGYFALPILHGERLVGKLDAKVDHKKGVLNVFAVHEDFGWTAEIGDAVEAEIEALAGWLGVEIARH</sequence>
<evidence type="ECO:0000313" key="2">
    <source>
        <dbReference type="Proteomes" id="UP000577707"/>
    </source>
</evidence>
<dbReference type="InterPro" id="IPR009351">
    <property type="entry name" value="AlkZ-like"/>
</dbReference>
<keyword evidence="2" id="KW-1185">Reference proteome</keyword>
<organism evidence="1 2">
    <name type="scientific">Nocardioides albus</name>
    <dbReference type="NCBI Taxonomy" id="1841"/>
    <lineage>
        <taxon>Bacteria</taxon>
        <taxon>Bacillati</taxon>
        <taxon>Actinomycetota</taxon>
        <taxon>Actinomycetes</taxon>
        <taxon>Propionibacteriales</taxon>
        <taxon>Nocardioidaceae</taxon>
        <taxon>Nocardioides</taxon>
    </lineage>
</organism>
<evidence type="ECO:0000313" key="1">
    <source>
        <dbReference type="EMBL" id="MBB3087230.1"/>
    </source>
</evidence>
<reference evidence="1 2" key="1">
    <citation type="submission" date="2020-08" db="EMBL/GenBank/DDBJ databases">
        <title>Genomic Encyclopedia of Type Strains, Phase III (KMG-III): the genomes of soil and plant-associated and newly described type strains.</title>
        <authorList>
            <person name="Whitman W."/>
        </authorList>
    </citation>
    <scope>NUCLEOTIDE SEQUENCE [LARGE SCALE GENOMIC DNA]</scope>
    <source>
        <strain evidence="1 2">CECT 3302</strain>
    </source>
</reference>
<dbReference type="Pfam" id="PF06224">
    <property type="entry name" value="AlkZ-like"/>
    <property type="match status" value="1"/>
</dbReference>
<dbReference type="AlphaFoldDB" id="A0A7W5A0J6"/>
<dbReference type="EMBL" id="JACHXG010000001">
    <property type="protein sequence ID" value="MBB3087230.1"/>
    <property type="molecule type" value="Genomic_DNA"/>
</dbReference>
<accession>A0A7W5A0J6</accession>
<dbReference type="PANTHER" id="PTHR30528">
    <property type="entry name" value="CYTOPLASMIC PROTEIN"/>
    <property type="match status" value="1"/>
</dbReference>
<evidence type="ECO:0008006" key="3">
    <source>
        <dbReference type="Google" id="ProtNLM"/>
    </source>
</evidence>
<dbReference type="Proteomes" id="UP000577707">
    <property type="component" value="Unassembled WGS sequence"/>
</dbReference>
<protein>
    <recommendedName>
        <fullName evidence="3">Winged helix-turn-helix domain-containing protein</fullName>
    </recommendedName>
</protein>
<name>A0A7W5A0J6_9ACTN</name>
<comment type="caution">
    <text evidence="1">The sequence shown here is derived from an EMBL/GenBank/DDBJ whole genome shotgun (WGS) entry which is preliminary data.</text>
</comment>
<gene>
    <name evidence="1" type="ORF">FHS12_000153</name>
</gene>
<dbReference type="PANTHER" id="PTHR30528:SF0">
    <property type="entry name" value="CYTOPLASMIC PROTEIN"/>
    <property type="match status" value="1"/>
</dbReference>
<proteinExistence type="predicted"/>
<dbReference type="RefSeq" id="WP_183541293.1">
    <property type="nucleotide sequence ID" value="NZ_BMQT01000001.1"/>
</dbReference>